<evidence type="ECO:0000313" key="2">
    <source>
        <dbReference type="Proteomes" id="UP000319824"/>
    </source>
</evidence>
<name>A0A559SUC5_9HYPH</name>
<protein>
    <submittedName>
        <fullName evidence="1">Uncharacterized protein</fullName>
    </submittedName>
</protein>
<proteinExistence type="predicted"/>
<organism evidence="1 2">
    <name type="scientific">Rhizobium mongolense USDA 1844</name>
    <dbReference type="NCBI Taxonomy" id="1079460"/>
    <lineage>
        <taxon>Bacteria</taxon>
        <taxon>Pseudomonadati</taxon>
        <taxon>Pseudomonadota</taxon>
        <taxon>Alphaproteobacteria</taxon>
        <taxon>Hyphomicrobiales</taxon>
        <taxon>Rhizobiaceae</taxon>
        <taxon>Rhizobium/Agrobacterium group</taxon>
        <taxon>Rhizobium</taxon>
    </lineage>
</organism>
<dbReference type="InterPro" id="IPR045720">
    <property type="entry name" value="DUF6074"/>
</dbReference>
<comment type="caution">
    <text evidence="1">The sequence shown here is derived from an EMBL/GenBank/DDBJ whole genome shotgun (WGS) entry which is preliminary data.</text>
</comment>
<reference evidence="1 2" key="1">
    <citation type="submission" date="2019-06" db="EMBL/GenBank/DDBJ databases">
        <title>Pac Bio to generate improved reference genome sequences for organisms with transposon mutant libraries (support for FEBA project).</title>
        <authorList>
            <person name="Blow M."/>
        </authorList>
    </citation>
    <scope>NUCLEOTIDE SEQUENCE [LARGE SCALE GENOMIC DNA]</scope>
    <source>
        <strain evidence="1 2">USDA 1844</strain>
    </source>
</reference>
<sequence>METWIDSMASSFDTPLAALTASEIVIFPSIPRPGDIERCAATLDDLHGEPAVAFWKAECRLLADELSRCGLREEKIRERVLSFQAAVQAALVERHQLRALSESRARQGRRRRRL</sequence>
<gene>
    <name evidence="1" type="ORF">BCL32_6286</name>
</gene>
<dbReference type="AlphaFoldDB" id="A0A559SUC5"/>
<dbReference type="EMBL" id="VISO01000003">
    <property type="protein sequence ID" value="TVZ65944.1"/>
    <property type="molecule type" value="Genomic_DNA"/>
</dbReference>
<dbReference type="Pfam" id="PF19551">
    <property type="entry name" value="DUF6074"/>
    <property type="match status" value="1"/>
</dbReference>
<accession>A0A559SUC5</accession>
<dbReference type="Proteomes" id="UP000319824">
    <property type="component" value="Unassembled WGS sequence"/>
</dbReference>
<evidence type="ECO:0000313" key="1">
    <source>
        <dbReference type="EMBL" id="TVZ65944.1"/>
    </source>
</evidence>